<comment type="function">
    <text evidence="1">Catalyzes the attachment of tyrosine to tRNA(Tyr) in a two-step reaction: tyrosine is first activated by ATP to form Tyr-AMP and then transferred to the acceptor end of tRNA(Tyr).</text>
</comment>
<dbReference type="InterPro" id="IPR036986">
    <property type="entry name" value="S4_RNA-bd_sf"/>
</dbReference>
<dbReference type="PANTHER" id="PTHR11766:SF0">
    <property type="entry name" value="TYROSINE--TRNA LIGASE, MITOCHONDRIAL"/>
    <property type="match status" value="1"/>
</dbReference>
<dbReference type="GO" id="GO:0004831">
    <property type="term" value="F:tyrosine-tRNA ligase activity"/>
    <property type="evidence" value="ECO:0007669"/>
    <property type="project" value="UniProtKB-EC"/>
</dbReference>
<accession>A0A023F3D0</accession>
<dbReference type="GO" id="GO:0005829">
    <property type="term" value="C:cytosol"/>
    <property type="evidence" value="ECO:0007669"/>
    <property type="project" value="TreeGrafter"/>
</dbReference>
<dbReference type="InterPro" id="IPR024088">
    <property type="entry name" value="Tyr-tRNA-ligase_bac-type"/>
</dbReference>
<evidence type="ECO:0000256" key="3">
    <source>
        <dbReference type="ARBA" id="ARBA00005594"/>
    </source>
</evidence>
<keyword evidence="9" id="KW-0809">Transit peptide</keyword>
<dbReference type="Gene3D" id="1.10.240.10">
    <property type="entry name" value="Tyrosyl-Transfer RNA Synthetase"/>
    <property type="match status" value="1"/>
</dbReference>
<name>A0A023F3D0_TRIIF</name>
<dbReference type="GO" id="GO:0005524">
    <property type="term" value="F:ATP binding"/>
    <property type="evidence" value="ECO:0007669"/>
    <property type="project" value="UniProtKB-KW"/>
</dbReference>
<evidence type="ECO:0000256" key="12">
    <source>
        <dbReference type="ARBA" id="ARBA00048248"/>
    </source>
</evidence>
<protein>
    <recommendedName>
        <fullName evidence="13">Tyrosine--tRNA ligase</fullName>
        <ecNumber evidence="13">6.1.1.1</ecNumber>
    </recommendedName>
    <alternativeName>
        <fullName evidence="13">Tyrosyl-tRNA synthetase</fullName>
    </alternativeName>
</protein>
<reference evidence="14" key="1">
    <citation type="journal article" date="2014" name="PLoS Negl. Trop. Dis.">
        <title>An updated insight into the Sialotranscriptome of Triatoma infestans: developmental stage and geographic variations.</title>
        <authorList>
            <person name="Schwarz A."/>
            <person name="Medrano-Mercado N."/>
            <person name="Schaub G.A."/>
            <person name="Struchiner C.J."/>
            <person name="Bargues M.D."/>
            <person name="Levy M.Z."/>
            <person name="Ribeiro J.M."/>
        </authorList>
    </citation>
    <scope>NUCLEOTIDE SEQUENCE</scope>
    <source>
        <strain evidence="14">Chile</strain>
        <tissue evidence="14">Salivary glands</tissue>
    </source>
</reference>
<evidence type="ECO:0000256" key="8">
    <source>
        <dbReference type="ARBA" id="ARBA00022917"/>
    </source>
</evidence>
<dbReference type="GO" id="GO:0006437">
    <property type="term" value="P:tyrosyl-tRNA aminoacylation"/>
    <property type="evidence" value="ECO:0007669"/>
    <property type="project" value="InterPro"/>
</dbReference>
<dbReference type="FunFam" id="3.10.290.10:FF:000017">
    <property type="entry name" value="Tyrosine--tRNA ligase"/>
    <property type="match status" value="1"/>
</dbReference>
<dbReference type="Gene3D" id="3.10.290.10">
    <property type="entry name" value="RNA-binding S4 domain"/>
    <property type="match status" value="1"/>
</dbReference>
<dbReference type="AlphaFoldDB" id="A0A023F3D0"/>
<evidence type="ECO:0000256" key="13">
    <source>
        <dbReference type="RuleBase" id="RU361234"/>
    </source>
</evidence>
<sequence length="454" mass="51463">MLRKRLLVQFSCLARYFSSRNIMGLQERGMYNDIFPSTSVQDVIDLCNAAPQCVYAGFDPTANSLHLGNLLVIINLLHWQRGGHHAIALLGGATGRIGDPSGRSRDRDEQNVDVIKQNSHSLSKNLSRIFENHQQYFMKEKKLNPIRILDNLTWYENQNAVDFISNIGRHFRMGTMLSRTSVESRLQSEVGMSYTEFSYQVFQAFDWLHLLKNYNCRFQVGGSDQMGNIMSGYELITKIMGKAVYGLTLPLIKSEAGDKFGKTAGNAVWLDANMTSPFDFYQYFIRVPDAQVEQLLKLLTFMKLGEITDLMNRHNAKPEERRAQKHLAEQVTLLVHGEEGLAEARRTTSAMYDSDLKVLSTLTTAQISSIFKGAPIIEILLRPGISVRQVALAAQCFLSESDAERIINAGGFYINHNRTKNPEELLVHGVHILPNDVSLLRVGKKNYWIVKWLK</sequence>
<dbReference type="NCBIfam" id="TIGR00234">
    <property type="entry name" value="tyrS"/>
    <property type="match status" value="1"/>
</dbReference>
<dbReference type="Gene3D" id="3.40.50.620">
    <property type="entry name" value="HUPs"/>
    <property type="match status" value="1"/>
</dbReference>
<keyword evidence="10" id="KW-0496">Mitochondrion</keyword>
<keyword evidence="6 13" id="KW-0547">Nucleotide-binding</keyword>
<dbReference type="InterPro" id="IPR002305">
    <property type="entry name" value="aa-tRNA-synth_Ic"/>
</dbReference>
<proteinExistence type="evidence at transcript level"/>
<dbReference type="SUPFAM" id="SSF52374">
    <property type="entry name" value="Nucleotidylyl transferase"/>
    <property type="match status" value="1"/>
</dbReference>
<dbReference type="InterPro" id="IPR001412">
    <property type="entry name" value="aa-tRNA-synth_I_CS"/>
</dbReference>
<evidence type="ECO:0000256" key="10">
    <source>
        <dbReference type="ARBA" id="ARBA00023128"/>
    </source>
</evidence>
<keyword evidence="5 13" id="KW-0436">Ligase</keyword>
<evidence type="ECO:0000256" key="2">
    <source>
        <dbReference type="ARBA" id="ARBA00004305"/>
    </source>
</evidence>
<evidence type="ECO:0000313" key="14">
    <source>
        <dbReference type="EMBL" id="JAC15788.1"/>
    </source>
</evidence>
<comment type="similarity">
    <text evidence="3 13">Belongs to the class-I aminoacyl-tRNA synthetase family.</text>
</comment>
<dbReference type="InterPro" id="IPR002307">
    <property type="entry name" value="Tyr-tRNA-ligase"/>
</dbReference>
<keyword evidence="8 13" id="KW-0648">Protein biosynthesis</keyword>
<evidence type="ECO:0000256" key="11">
    <source>
        <dbReference type="ARBA" id="ARBA00023146"/>
    </source>
</evidence>
<comment type="catalytic activity">
    <reaction evidence="12 13">
        <text>tRNA(Tyr) + L-tyrosine + ATP = L-tyrosyl-tRNA(Tyr) + AMP + diphosphate + H(+)</text>
        <dbReference type="Rhea" id="RHEA:10220"/>
        <dbReference type="Rhea" id="RHEA-COMP:9706"/>
        <dbReference type="Rhea" id="RHEA-COMP:9707"/>
        <dbReference type="ChEBI" id="CHEBI:15378"/>
        <dbReference type="ChEBI" id="CHEBI:30616"/>
        <dbReference type="ChEBI" id="CHEBI:33019"/>
        <dbReference type="ChEBI" id="CHEBI:58315"/>
        <dbReference type="ChEBI" id="CHEBI:78442"/>
        <dbReference type="ChEBI" id="CHEBI:78536"/>
        <dbReference type="ChEBI" id="CHEBI:456215"/>
        <dbReference type="EC" id="6.1.1.1"/>
    </reaction>
</comment>
<dbReference type="PRINTS" id="PR01040">
    <property type="entry name" value="TRNASYNTHTYR"/>
</dbReference>
<dbReference type="SUPFAM" id="SSF55174">
    <property type="entry name" value="Alpha-L RNA-binding motif"/>
    <property type="match status" value="1"/>
</dbReference>
<dbReference type="EC" id="6.1.1.1" evidence="13"/>
<dbReference type="GO" id="GO:0005759">
    <property type="term" value="C:mitochondrial matrix"/>
    <property type="evidence" value="ECO:0007669"/>
    <property type="project" value="UniProtKB-SubCell"/>
</dbReference>
<dbReference type="PANTHER" id="PTHR11766">
    <property type="entry name" value="TYROSYL-TRNA SYNTHETASE"/>
    <property type="match status" value="1"/>
</dbReference>
<dbReference type="CDD" id="cd00805">
    <property type="entry name" value="TyrRS_core"/>
    <property type="match status" value="1"/>
</dbReference>
<evidence type="ECO:0000256" key="6">
    <source>
        <dbReference type="ARBA" id="ARBA00022741"/>
    </source>
</evidence>
<dbReference type="InterPro" id="IPR014729">
    <property type="entry name" value="Rossmann-like_a/b/a_fold"/>
</dbReference>
<evidence type="ECO:0000256" key="7">
    <source>
        <dbReference type="ARBA" id="ARBA00022840"/>
    </source>
</evidence>
<dbReference type="EMBL" id="GBBI01002924">
    <property type="protein sequence ID" value="JAC15788.1"/>
    <property type="molecule type" value="mRNA"/>
</dbReference>
<organism evidence="14">
    <name type="scientific">Triatoma infestans</name>
    <name type="common">Assassin bug</name>
    <dbReference type="NCBI Taxonomy" id="30076"/>
    <lineage>
        <taxon>Eukaryota</taxon>
        <taxon>Metazoa</taxon>
        <taxon>Ecdysozoa</taxon>
        <taxon>Arthropoda</taxon>
        <taxon>Hexapoda</taxon>
        <taxon>Insecta</taxon>
        <taxon>Pterygota</taxon>
        <taxon>Neoptera</taxon>
        <taxon>Paraneoptera</taxon>
        <taxon>Hemiptera</taxon>
        <taxon>Heteroptera</taxon>
        <taxon>Panheteroptera</taxon>
        <taxon>Cimicomorpha</taxon>
        <taxon>Reduviidae</taxon>
        <taxon>Triatominae</taxon>
        <taxon>Triatoma</taxon>
    </lineage>
</organism>
<keyword evidence="11 13" id="KW-0030">Aminoacyl-tRNA synthetase</keyword>
<dbReference type="FunFam" id="3.40.50.620:FF:000107">
    <property type="entry name" value="Tyrosine--tRNA ligase"/>
    <property type="match status" value="1"/>
</dbReference>
<evidence type="ECO:0000256" key="4">
    <source>
        <dbReference type="ARBA" id="ARBA00011738"/>
    </source>
</evidence>
<dbReference type="FunFam" id="1.10.240.10:FF:000001">
    <property type="entry name" value="Tyrosine--tRNA ligase"/>
    <property type="match status" value="1"/>
</dbReference>
<evidence type="ECO:0000256" key="5">
    <source>
        <dbReference type="ARBA" id="ARBA00022598"/>
    </source>
</evidence>
<comment type="subunit">
    <text evidence="4">Homodimer.</text>
</comment>
<dbReference type="Pfam" id="PF00579">
    <property type="entry name" value="tRNA-synt_1b"/>
    <property type="match status" value="1"/>
</dbReference>
<evidence type="ECO:0000256" key="9">
    <source>
        <dbReference type="ARBA" id="ARBA00022946"/>
    </source>
</evidence>
<comment type="subcellular location">
    <subcellularLocation>
        <location evidence="2">Mitochondrion matrix</location>
    </subcellularLocation>
</comment>
<dbReference type="GO" id="GO:0003723">
    <property type="term" value="F:RNA binding"/>
    <property type="evidence" value="ECO:0007669"/>
    <property type="project" value="InterPro"/>
</dbReference>
<dbReference type="PROSITE" id="PS00178">
    <property type="entry name" value="AA_TRNA_LIGASE_I"/>
    <property type="match status" value="1"/>
</dbReference>
<evidence type="ECO:0000256" key="1">
    <source>
        <dbReference type="ARBA" id="ARBA00002025"/>
    </source>
</evidence>
<keyword evidence="7 13" id="KW-0067">ATP-binding</keyword>